<dbReference type="InterPro" id="IPR005650">
    <property type="entry name" value="BlaI_family"/>
</dbReference>
<dbReference type="SUPFAM" id="SSF46785">
    <property type="entry name" value="Winged helix' DNA-binding domain"/>
    <property type="match status" value="1"/>
</dbReference>
<feature type="compositionally biased region" description="Basic and acidic residues" evidence="5">
    <location>
        <begin position="132"/>
        <end position="143"/>
    </location>
</feature>
<keyword evidence="2" id="KW-0805">Transcription regulation</keyword>
<dbReference type="InterPro" id="IPR036388">
    <property type="entry name" value="WH-like_DNA-bd_sf"/>
</dbReference>
<evidence type="ECO:0000256" key="1">
    <source>
        <dbReference type="ARBA" id="ARBA00011046"/>
    </source>
</evidence>
<comment type="similarity">
    <text evidence="1">Belongs to the BlaI transcriptional regulatory family.</text>
</comment>
<dbReference type="EMBL" id="CP019082">
    <property type="protein sequence ID" value="APW62012.1"/>
    <property type="molecule type" value="Genomic_DNA"/>
</dbReference>
<keyword evidence="4" id="KW-0804">Transcription</keyword>
<dbReference type="Gene3D" id="1.10.10.10">
    <property type="entry name" value="Winged helix-like DNA-binding domain superfamily/Winged helix DNA-binding domain"/>
    <property type="match status" value="1"/>
</dbReference>
<dbReference type="STRING" id="1387353.BSF38_03544"/>
<evidence type="ECO:0000256" key="3">
    <source>
        <dbReference type="ARBA" id="ARBA00023125"/>
    </source>
</evidence>
<dbReference type="OrthoDB" id="279010at2"/>
<organism evidence="6 7">
    <name type="scientific">Paludisphaera borealis</name>
    <dbReference type="NCBI Taxonomy" id="1387353"/>
    <lineage>
        <taxon>Bacteria</taxon>
        <taxon>Pseudomonadati</taxon>
        <taxon>Planctomycetota</taxon>
        <taxon>Planctomycetia</taxon>
        <taxon>Isosphaerales</taxon>
        <taxon>Isosphaeraceae</taxon>
        <taxon>Paludisphaera</taxon>
    </lineage>
</organism>
<evidence type="ECO:0000313" key="6">
    <source>
        <dbReference type="EMBL" id="APW62012.1"/>
    </source>
</evidence>
<evidence type="ECO:0000313" key="7">
    <source>
        <dbReference type="Proteomes" id="UP000186309"/>
    </source>
</evidence>
<name>A0A1U7CSV8_9BACT</name>
<evidence type="ECO:0000256" key="5">
    <source>
        <dbReference type="SAM" id="MobiDB-lite"/>
    </source>
</evidence>
<dbReference type="PIRSF" id="PIRSF019455">
    <property type="entry name" value="CopR_AtkY"/>
    <property type="match status" value="1"/>
</dbReference>
<reference evidence="7" key="1">
    <citation type="submission" date="2016-12" db="EMBL/GenBank/DDBJ databases">
        <title>Comparative genomics of four Isosphaeraceae planctomycetes: a common pool of plasmids and glycoside hydrolase genes.</title>
        <authorList>
            <person name="Ivanova A."/>
        </authorList>
    </citation>
    <scope>NUCLEOTIDE SEQUENCE [LARGE SCALE GENOMIC DNA]</scope>
    <source>
        <strain evidence="7">PX4</strain>
    </source>
</reference>
<accession>A0A1U7CSV8</accession>
<dbReference type="Pfam" id="PF03965">
    <property type="entry name" value="Penicillinase_R"/>
    <property type="match status" value="1"/>
</dbReference>
<dbReference type="Proteomes" id="UP000186309">
    <property type="component" value="Chromosome"/>
</dbReference>
<dbReference type="Gene3D" id="1.10.4040.10">
    <property type="entry name" value="Penicillinase repressor domain"/>
    <property type="match status" value="1"/>
</dbReference>
<dbReference type="RefSeq" id="WP_076347785.1">
    <property type="nucleotide sequence ID" value="NZ_CP019082.1"/>
</dbReference>
<dbReference type="GO" id="GO:0003677">
    <property type="term" value="F:DNA binding"/>
    <property type="evidence" value="ECO:0007669"/>
    <property type="project" value="UniProtKB-KW"/>
</dbReference>
<evidence type="ECO:0000256" key="4">
    <source>
        <dbReference type="ARBA" id="ARBA00023163"/>
    </source>
</evidence>
<proteinExistence type="inferred from homology"/>
<gene>
    <name evidence="6" type="primary">mecI_3</name>
    <name evidence="6" type="ORF">BSF38_03544</name>
</gene>
<dbReference type="KEGG" id="pbor:BSF38_03544"/>
<dbReference type="AlphaFoldDB" id="A0A1U7CSV8"/>
<keyword evidence="7" id="KW-1185">Reference proteome</keyword>
<sequence>MARGRSETLTAREAQIMDVVWRLGEATAEQIREGLEDRPHDSTIRTLLRILETKGFLAHEARGKAYLYRAAVERERAQGLALRSMLAQFFRGSAEDLVLRLIEDEQITPEQLDELRRASPAPSPKVKRASRRGGEGKDAKSGG</sequence>
<dbReference type="InterPro" id="IPR036390">
    <property type="entry name" value="WH_DNA-bd_sf"/>
</dbReference>
<feature type="region of interest" description="Disordered" evidence="5">
    <location>
        <begin position="110"/>
        <end position="143"/>
    </location>
</feature>
<dbReference type="GO" id="GO:0045892">
    <property type="term" value="P:negative regulation of DNA-templated transcription"/>
    <property type="evidence" value="ECO:0007669"/>
    <property type="project" value="InterPro"/>
</dbReference>
<keyword evidence="3" id="KW-0238">DNA-binding</keyword>
<evidence type="ECO:0000256" key="2">
    <source>
        <dbReference type="ARBA" id="ARBA00023015"/>
    </source>
</evidence>
<protein>
    <submittedName>
        <fullName evidence="6">Methicillin resistance regulatory protein MecI</fullName>
    </submittedName>
</protein>